<dbReference type="EMBL" id="RCHS01001620">
    <property type="protein sequence ID" value="RMX52519.1"/>
    <property type="molecule type" value="Genomic_DNA"/>
</dbReference>
<dbReference type="InterPro" id="IPR029058">
    <property type="entry name" value="AB_hydrolase_fold"/>
</dbReference>
<comment type="caution">
    <text evidence="6">The sequence shown here is derived from an EMBL/GenBank/DDBJ whole genome shotgun (WGS) entry which is preliminary data.</text>
</comment>
<comment type="similarity">
    <text evidence="1 4">Belongs to the type-B carboxylesterase/lipase family.</text>
</comment>
<dbReference type="Proteomes" id="UP000275408">
    <property type="component" value="Unassembled WGS sequence"/>
</dbReference>
<dbReference type="InterPro" id="IPR019819">
    <property type="entry name" value="Carboxylesterase_B_CS"/>
</dbReference>
<dbReference type="PROSITE" id="PS00122">
    <property type="entry name" value="CARBOXYLESTERASE_B_1"/>
    <property type="match status" value="1"/>
</dbReference>
<dbReference type="InterPro" id="IPR002018">
    <property type="entry name" value="CarbesteraseB"/>
</dbReference>
<dbReference type="STRING" id="46731.A0A3M6UG21"/>
<dbReference type="PANTHER" id="PTHR43903">
    <property type="entry name" value="NEUROLIGIN"/>
    <property type="match status" value="1"/>
</dbReference>
<dbReference type="AlphaFoldDB" id="A0A3M6UG21"/>
<gene>
    <name evidence="6" type="ORF">pdam_00015533</name>
</gene>
<dbReference type="OrthoDB" id="3200163at2759"/>
<organism evidence="6 7">
    <name type="scientific">Pocillopora damicornis</name>
    <name type="common">Cauliflower coral</name>
    <name type="synonym">Millepora damicornis</name>
    <dbReference type="NCBI Taxonomy" id="46731"/>
    <lineage>
        <taxon>Eukaryota</taxon>
        <taxon>Metazoa</taxon>
        <taxon>Cnidaria</taxon>
        <taxon>Anthozoa</taxon>
        <taxon>Hexacorallia</taxon>
        <taxon>Scleractinia</taxon>
        <taxon>Astrocoeniina</taxon>
        <taxon>Pocilloporidae</taxon>
        <taxon>Pocillopora</taxon>
    </lineage>
</organism>
<keyword evidence="3 4" id="KW-0378">Hydrolase</keyword>
<keyword evidence="7" id="KW-1185">Reference proteome</keyword>
<evidence type="ECO:0000256" key="3">
    <source>
        <dbReference type="ARBA" id="ARBA00022801"/>
    </source>
</evidence>
<dbReference type="OMA" id="TMSAPTH"/>
<dbReference type="Pfam" id="PF00135">
    <property type="entry name" value="COesterase"/>
    <property type="match status" value="1"/>
</dbReference>
<evidence type="ECO:0000256" key="1">
    <source>
        <dbReference type="ARBA" id="ARBA00005964"/>
    </source>
</evidence>
<dbReference type="Gene3D" id="3.40.50.1820">
    <property type="entry name" value="alpha/beta hydrolase"/>
    <property type="match status" value="1"/>
</dbReference>
<dbReference type="InterPro" id="IPR019826">
    <property type="entry name" value="Carboxylesterase_B_AS"/>
</dbReference>
<name>A0A3M6UG21_POCDA</name>
<keyword evidence="2" id="KW-0732">Signal</keyword>
<evidence type="ECO:0000313" key="6">
    <source>
        <dbReference type="EMBL" id="RMX52519.1"/>
    </source>
</evidence>
<dbReference type="InterPro" id="IPR051093">
    <property type="entry name" value="Neuroligin/BSAL"/>
</dbReference>
<evidence type="ECO:0000313" key="7">
    <source>
        <dbReference type="Proteomes" id="UP000275408"/>
    </source>
</evidence>
<sequence>MVFFKTCYIVSFLMTAGLFLAFAEDDLIIVKTRFGSVRGNTRRFDDLSMPIRAVDKFLGIPFAAPPVGELRFKPPQPPQVWNPSIYDASHFKDICIQDPEYNEFFWPNLSIPQSEDCLYLNVYSPHRNSSSKELFPVMVYIHGGGYEAGTPAVSPGDVIPLWGVVLVTIQYRLGPFGFITSGDVKAPGNYGMLDQVEALKWIQNNIEPFGGNSSAVTIFGESAGGSSVGLLLLSPLTKGLFHHAISNSGVDLSPFAIGSNEEVTKQSKMAAKQVGCEAEDSGRMIKCLRSIDALKFSVKDANVWRPIVDGNFLLDTPRKLRRAGNFHHVPYLAGFTSQEGTYFFPQFLENTTPEDFLHRTKEVFNTIGNEYGQMLNGDLPKTLLDTLMLLYTPWPDQNDHIKVKIALADEVGDFTMSAPTHADLALHSKNAPVFMYEFAHMSTLNLRPAWKGPSHKDDTPYQFGFPLMNLTILQQYNEADRNLSYMLITLFTNFAKYGKPTPQPVNDVSWEGFNTSHMVYLRVQSQPEMAVNYKPTKMAFWNEFYERMLLEEPHTCHSTSGALKRCFLFRNYIVLSCVFLSNMIFG</sequence>
<evidence type="ECO:0000259" key="5">
    <source>
        <dbReference type="Pfam" id="PF00135"/>
    </source>
</evidence>
<dbReference type="EC" id="3.1.1.-" evidence="4"/>
<dbReference type="SUPFAM" id="SSF53474">
    <property type="entry name" value="alpha/beta-Hydrolases"/>
    <property type="match status" value="1"/>
</dbReference>
<feature type="domain" description="Carboxylesterase type B" evidence="5">
    <location>
        <begin position="29"/>
        <end position="541"/>
    </location>
</feature>
<evidence type="ECO:0000256" key="2">
    <source>
        <dbReference type="ARBA" id="ARBA00022729"/>
    </source>
</evidence>
<dbReference type="GO" id="GO:0016787">
    <property type="term" value="F:hydrolase activity"/>
    <property type="evidence" value="ECO:0007669"/>
    <property type="project" value="UniProtKB-KW"/>
</dbReference>
<evidence type="ECO:0000256" key="4">
    <source>
        <dbReference type="RuleBase" id="RU361235"/>
    </source>
</evidence>
<proteinExistence type="inferred from homology"/>
<accession>A0A3M6UG21</accession>
<dbReference type="PROSITE" id="PS00941">
    <property type="entry name" value="CARBOXYLESTERASE_B_2"/>
    <property type="match status" value="1"/>
</dbReference>
<reference evidence="6 7" key="1">
    <citation type="journal article" date="2018" name="Sci. Rep.">
        <title>Comparative analysis of the Pocillopora damicornis genome highlights role of immune system in coral evolution.</title>
        <authorList>
            <person name="Cunning R."/>
            <person name="Bay R.A."/>
            <person name="Gillette P."/>
            <person name="Baker A.C."/>
            <person name="Traylor-Knowles N."/>
        </authorList>
    </citation>
    <scope>NUCLEOTIDE SEQUENCE [LARGE SCALE GENOMIC DNA]</scope>
    <source>
        <strain evidence="6">RSMAS</strain>
        <tissue evidence="6">Whole animal</tissue>
    </source>
</reference>
<protein>
    <recommendedName>
        <fullName evidence="4">Carboxylic ester hydrolase</fullName>
        <ecNumber evidence="4">3.1.1.-</ecNumber>
    </recommendedName>
</protein>